<dbReference type="PANTHER" id="PTHR22708">
    <property type="entry name" value="LEUCINE-RICH REPEAT-CONTAINING PROTEIN 56"/>
    <property type="match status" value="1"/>
</dbReference>
<evidence type="ECO:0000313" key="2">
    <source>
        <dbReference type="EMBL" id="CAD9167105.1"/>
    </source>
</evidence>
<dbReference type="SUPFAM" id="SSF52058">
    <property type="entry name" value="L domain-like"/>
    <property type="match status" value="1"/>
</dbReference>
<feature type="region of interest" description="Disordered" evidence="1">
    <location>
        <begin position="480"/>
        <end position="548"/>
    </location>
</feature>
<proteinExistence type="predicted"/>
<accession>A0A7S1WGN7</accession>
<dbReference type="Gene3D" id="3.80.10.10">
    <property type="entry name" value="Ribonuclease Inhibitor"/>
    <property type="match status" value="1"/>
</dbReference>
<feature type="compositionally biased region" description="Low complexity" evidence="1">
    <location>
        <begin position="296"/>
        <end position="314"/>
    </location>
</feature>
<feature type="region of interest" description="Disordered" evidence="1">
    <location>
        <begin position="374"/>
        <end position="412"/>
    </location>
</feature>
<protein>
    <submittedName>
        <fullName evidence="2">Uncharacterized protein</fullName>
    </submittedName>
</protein>
<dbReference type="InterPro" id="IPR032675">
    <property type="entry name" value="LRR_dom_sf"/>
</dbReference>
<reference evidence="2" key="1">
    <citation type="submission" date="2021-01" db="EMBL/GenBank/DDBJ databases">
        <authorList>
            <person name="Corre E."/>
            <person name="Pelletier E."/>
            <person name="Niang G."/>
            <person name="Scheremetjew M."/>
            <person name="Finn R."/>
            <person name="Kale V."/>
            <person name="Holt S."/>
            <person name="Cochrane G."/>
            <person name="Meng A."/>
            <person name="Brown T."/>
            <person name="Cohen L."/>
        </authorList>
    </citation>
    <scope>NUCLEOTIDE SEQUENCE</scope>
    <source>
        <strain evidence="2">OF101</strain>
    </source>
</reference>
<dbReference type="PANTHER" id="PTHR22708:SF0">
    <property type="entry name" value="LEUCINE-RICH REPEAT-CONTAINING PROTEIN 56"/>
    <property type="match status" value="1"/>
</dbReference>
<sequence>MAPPTAAIPTLPLRADVLLSNALFEELGNGLSADVLRQCTGQEDLEQVDFVELQVDAVGSSQRVECLGELLPNLQQLRLNQSSICTIRDLGTSLTRLRVLWLCRASVQDLGGVNALPVLEELYVSFNDIRELSPLCTHEALQVLDLEGNLVEDLEEVKALQAVASLRELNLSLNPLRREGGAVREAVLAALPQVEVLDDVPRGDAVATADGASGADGLWDGGAAGVPDDGALDLSVEELLTEGAQWPDSPVAEDWQALRRLRERAATGGESRPVSSAVGRRQYAGDQVEAAGHPPATAGDTCGSGTASSSAVAALQAGRARLREQASARGTKHSTEAPSTMEEPSEQDLVVERLKRAARPAPCTWRLQATSARAADVGRRPPTGFFPDRRPITAWSSGRPTTASSQTAGATSSRSLALSGRIAESEAASDLTAGDDGAALAGNPINAARRRRRVAAAQGEEMSIWNLLHRTEAEATCLESAPLKAPPESRLATPDVRIGPPRLLTAGSGRTGAAATPARRSTAGSSIDAGPIPAPSVATGSTEVLYLE</sequence>
<feature type="compositionally biased region" description="Low complexity" evidence="1">
    <location>
        <begin position="505"/>
        <end position="526"/>
    </location>
</feature>
<dbReference type="EMBL" id="HBGE01073263">
    <property type="protein sequence ID" value="CAD9167105.1"/>
    <property type="molecule type" value="Transcribed_RNA"/>
</dbReference>
<evidence type="ECO:0000256" key="1">
    <source>
        <dbReference type="SAM" id="MobiDB-lite"/>
    </source>
</evidence>
<dbReference type="PROSITE" id="PS51450">
    <property type="entry name" value="LRR"/>
    <property type="match status" value="1"/>
</dbReference>
<dbReference type="InterPro" id="IPR001611">
    <property type="entry name" value="Leu-rich_rpt"/>
</dbReference>
<name>A0A7S1WGN7_ALECA</name>
<feature type="compositionally biased region" description="Low complexity" evidence="1">
    <location>
        <begin position="401"/>
        <end position="412"/>
    </location>
</feature>
<feature type="region of interest" description="Disordered" evidence="1">
    <location>
        <begin position="264"/>
        <end position="346"/>
    </location>
</feature>
<gene>
    <name evidence="2" type="ORF">ACAT0790_LOCUS43873</name>
</gene>
<dbReference type="AlphaFoldDB" id="A0A7S1WGN7"/>
<organism evidence="2">
    <name type="scientific">Alexandrium catenella</name>
    <name type="common">Red tide dinoflagellate</name>
    <name type="synonym">Gonyaulax catenella</name>
    <dbReference type="NCBI Taxonomy" id="2925"/>
    <lineage>
        <taxon>Eukaryota</taxon>
        <taxon>Sar</taxon>
        <taxon>Alveolata</taxon>
        <taxon>Dinophyceae</taxon>
        <taxon>Gonyaulacales</taxon>
        <taxon>Pyrocystaceae</taxon>
        <taxon>Alexandrium</taxon>
    </lineage>
</organism>
<dbReference type="InterPro" id="IPR040091">
    <property type="entry name" value="LRRC56"/>
</dbReference>